<dbReference type="EMBL" id="AATS01000021">
    <property type="protein sequence ID" value="EAU53540.1"/>
    <property type="molecule type" value="Genomic_DNA"/>
</dbReference>
<dbReference type="STRING" id="314344.AL013_10490"/>
<dbReference type="AlphaFoldDB" id="Q0EWD1"/>
<keyword evidence="2" id="KW-1185">Reference proteome</keyword>
<dbReference type="OrthoDB" id="8527781at2"/>
<comment type="caution">
    <text evidence="1">The sequence shown here is derived from an EMBL/GenBank/DDBJ whole genome shotgun (WGS) entry which is preliminary data.</text>
</comment>
<reference evidence="1 2" key="1">
    <citation type="submission" date="2006-09" db="EMBL/GenBank/DDBJ databases">
        <authorList>
            <person name="Emerson D."/>
            <person name="Ferriera S."/>
            <person name="Johnson J."/>
            <person name="Kravitz S."/>
            <person name="Halpern A."/>
            <person name="Remington K."/>
            <person name="Beeson K."/>
            <person name="Tran B."/>
            <person name="Rogers Y.-H."/>
            <person name="Friedman R."/>
            <person name="Venter J.C."/>
        </authorList>
    </citation>
    <scope>NUCLEOTIDE SEQUENCE [LARGE SCALE GENOMIC DNA]</scope>
    <source>
        <strain evidence="1 2">PV-1</strain>
    </source>
</reference>
<gene>
    <name evidence="1" type="ORF">SPV1_02843</name>
</gene>
<dbReference type="Proteomes" id="UP000005297">
    <property type="component" value="Unassembled WGS sequence"/>
</dbReference>
<dbReference type="HOGENOM" id="CLU_176097_1_1_0"/>
<accession>Q0EWD1</accession>
<sequence length="98" mass="10811">MNPFAEAKAADRRLAILQALAEDTAHRMNDRELQRMLHLFGHDMSAGDVRKDLSWLAARGLLTVEQVVTLQIATLTELGLSTSKGHNHVDGVALPRLD</sequence>
<dbReference type="InParanoid" id="Q0EWD1"/>
<dbReference type="eggNOG" id="COG0640">
    <property type="taxonomic scope" value="Bacteria"/>
</dbReference>
<evidence type="ECO:0008006" key="3">
    <source>
        <dbReference type="Google" id="ProtNLM"/>
    </source>
</evidence>
<evidence type="ECO:0000313" key="2">
    <source>
        <dbReference type="Proteomes" id="UP000005297"/>
    </source>
</evidence>
<name>Q0EWD1_9PROT</name>
<dbReference type="RefSeq" id="WP_009850866.1">
    <property type="nucleotide sequence ID" value="NZ_DS022295.1"/>
</dbReference>
<evidence type="ECO:0000313" key="1">
    <source>
        <dbReference type="EMBL" id="EAU53540.1"/>
    </source>
</evidence>
<protein>
    <recommendedName>
        <fullName evidence="3">ArsR family transcriptional regulator</fullName>
    </recommendedName>
</protein>
<organism evidence="1 2">
    <name type="scientific">Mariprofundus ferrooxydans PV-1</name>
    <dbReference type="NCBI Taxonomy" id="314345"/>
    <lineage>
        <taxon>Bacteria</taxon>
        <taxon>Pseudomonadati</taxon>
        <taxon>Pseudomonadota</taxon>
        <taxon>Candidatius Mariprofundia</taxon>
        <taxon>Mariprofundales</taxon>
        <taxon>Mariprofundaceae</taxon>
        <taxon>Mariprofundus</taxon>
    </lineage>
</organism>
<proteinExistence type="predicted"/>